<reference evidence="2" key="2">
    <citation type="journal article" date="2015" name="Data Brief">
        <title>Shoot transcriptome of the giant reed, Arundo donax.</title>
        <authorList>
            <person name="Barrero R.A."/>
            <person name="Guerrero F.D."/>
            <person name="Moolhuijzen P."/>
            <person name="Goolsby J.A."/>
            <person name="Tidwell J."/>
            <person name="Bellgard S.E."/>
            <person name="Bellgard M.I."/>
        </authorList>
    </citation>
    <scope>NUCLEOTIDE SEQUENCE</scope>
    <source>
        <tissue evidence="2">Shoot tissue taken approximately 20 cm above the soil surface</tissue>
    </source>
</reference>
<feature type="compositionally biased region" description="Gly residues" evidence="1">
    <location>
        <begin position="13"/>
        <end position="23"/>
    </location>
</feature>
<feature type="region of interest" description="Disordered" evidence="1">
    <location>
        <begin position="77"/>
        <end position="124"/>
    </location>
</feature>
<protein>
    <submittedName>
        <fullName evidence="2">Uncharacterized protein</fullName>
    </submittedName>
</protein>
<reference evidence="2" key="1">
    <citation type="submission" date="2014-09" db="EMBL/GenBank/DDBJ databases">
        <authorList>
            <person name="Magalhaes I.L.F."/>
            <person name="Oliveira U."/>
            <person name="Santos F.R."/>
            <person name="Vidigal T.H.D.A."/>
            <person name="Brescovit A.D."/>
            <person name="Santos A.J."/>
        </authorList>
    </citation>
    <scope>NUCLEOTIDE SEQUENCE</scope>
    <source>
        <tissue evidence="2">Shoot tissue taken approximately 20 cm above the soil surface</tissue>
    </source>
</reference>
<evidence type="ECO:0000313" key="2">
    <source>
        <dbReference type="EMBL" id="JAD50808.1"/>
    </source>
</evidence>
<organism evidence="2">
    <name type="scientific">Arundo donax</name>
    <name type="common">Giant reed</name>
    <name type="synonym">Donax arundinaceus</name>
    <dbReference type="NCBI Taxonomy" id="35708"/>
    <lineage>
        <taxon>Eukaryota</taxon>
        <taxon>Viridiplantae</taxon>
        <taxon>Streptophyta</taxon>
        <taxon>Embryophyta</taxon>
        <taxon>Tracheophyta</taxon>
        <taxon>Spermatophyta</taxon>
        <taxon>Magnoliopsida</taxon>
        <taxon>Liliopsida</taxon>
        <taxon>Poales</taxon>
        <taxon>Poaceae</taxon>
        <taxon>PACMAD clade</taxon>
        <taxon>Arundinoideae</taxon>
        <taxon>Arundineae</taxon>
        <taxon>Arundo</taxon>
    </lineage>
</organism>
<feature type="compositionally biased region" description="Basic and acidic residues" evidence="1">
    <location>
        <begin position="90"/>
        <end position="118"/>
    </location>
</feature>
<feature type="region of interest" description="Disordered" evidence="1">
    <location>
        <begin position="1"/>
        <end position="34"/>
    </location>
</feature>
<dbReference type="EMBL" id="GBRH01247087">
    <property type="protein sequence ID" value="JAD50808.1"/>
    <property type="molecule type" value="Transcribed_RNA"/>
</dbReference>
<name>A0A0A9ALQ1_ARUDO</name>
<evidence type="ECO:0000256" key="1">
    <source>
        <dbReference type="SAM" id="MobiDB-lite"/>
    </source>
</evidence>
<proteinExistence type="predicted"/>
<feature type="compositionally biased region" description="Polar residues" evidence="1">
    <location>
        <begin position="77"/>
        <end position="89"/>
    </location>
</feature>
<accession>A0A0A9ALQ1</accession>
<dbReference type="AlphaFoldDB" id="A0A0A9ALQ1"/>
<sequence>MAPPLPPDLASGGWRGGVGGSTGEPGPRALGVLPPWPSSWHRRVSIRASAPPSGPPFSVWRGPLSDAAAAARDLAFSTANSSTPIPNTLRQERMGRRGPREVAGDEASPRAEATRPRPEASFLP</sequence>